<accession>A0A7W8A050</accession>
<dbReference type="InterPro" id="IPR001296">
    <property type="entry name" value="Glyco_trans_1"/>
</dbReference>
<protein>
    <submittedName>
        <fullName evidence="5">Glycosyltransferase involved in cell wall biosynthesis</fullName>
    </submittedName>
</protein>
<dbReference type="CDD" id="cd03802">
    <property type="entry name" value="GT4_AviGT4-like"/>
    <property type="match status" value="1"/>
</dbReference>
<dbReference type="Proteomes" id="UP000568380">
    <property type="component" value="Unassembled WGS sequence"/>
</dbReference>
<name>A0A7W8A050_9ACTN</name>
<evidence type="ECO:0000313" key="5">
    <source>
        <dbReference type="EMBL" id="MBB5076430.1"/>
    </source>
</evidence>
<keyword evidence="6" id="KW-1185">Reference proteome</keyword>
<dbReference type="EMBL" id="JACHIN010000002">
    <property type="protein sequence ID" value="MBB5076430.1"/>
    <property type="molecule type" value="Genomic_DNA"/>
</dbReference>
<dbReference type="AlphaFoldDB" id="A0A7W8A050"/>
<reference evidence="5 6" key="1">
    <citation type="submission" date="2020-08" db="EMBL/GenBank/DDBJ databases">
        <title>Genomic Encyclopedia of Type Strains, Phase IV (KMG-IV): sequencing the most valuable type-strain genomes for metagenomic binning, comparative biology and taxonomic classification.</title>
        <authorList>
            <person name="Goeker M."/>
        </authorList>
    </citation>
    <scope>NUCLEOTIDE SEQUENCE [LARGE SCALE GENOMIC DNA]</scope>
    <source>
        <strain evidence="5 6">DSM 45385</strain>
    </source>
</reference>
<dbReference type="SUPFAM" id="SSF53756">
    <property type="entry name" value="UDP-Glycosyltransferase/glycogen phosphorylase"/>
    <property type="match status" value="1"/>
</dbReference>
<evidence type="ECO:0000256" key="2">
    <source>
        <dbReference type="ARBA" id="ARBA00022679"/>
    </source>
</evidence>
<keyword evidence="2 5" id="KW-0808">Transferase</keyword>
<feature type="domain" description="Glycosyl transferase family 1" evidence="3">
    <location>
        <begin position="164"/>
        <end position="296"/>
    </location>
</feature>
<proteinExistence type="predicted"/>
<evidence type="ECO:0000259" key="4">
    <source>
        <dbReference type="Pfam" id="PF13439"/>
    </source>
</evidence>
<dbReference type="PANTHER" id="PTHR12526">
    <property type="entry name" value="GLYCOSYLTRANSFERASE"/>
    <property type="match status" value="1"/>
</dbReference>
<comment type="caution">
    <text evidence="5">The sequence shown here is derived from an EMBL/GenBank/DDBJ whole genome shotgun (WGS) entry which is preliminary data.</text>
</comment>
<organism evidence="5 6">
    <name type="scientific">Nonomuraea endophytica</name>
    <dbReference type="NCBI Taxonomy" id="714136"/>
    <lineage>
        <taxon>Bacteria</taxon>
        <taxon>Bacillati</taxon>
        <taxon>Actinomycetota</taxon>
        <taxon>Actinomycetes</taxon>
        <taxon>Streptosporangiales</taxon>
        <taxon>Streptosporangiaceae</taxon>
        <taxon>Nonomuraea</taxon>
    </lineage>
</organism>
<dbReference type="RefSeq" id="WP_184959873.1">
    <property type="nucleotide sequence ID" value="NZ_JACHIN010000002.1"/>
</dbReference>
<evidence type="ECO:0000259" key="3">
    <source>
        <dbReference type="Pfam" id="PF00534"/>
    </source>
</evidence>
<dbReference type="Gene3D" id="3.40.50.2000">
    <property type="entry name" value="Glycogen Phosphorylase B"/>
    <property type="match status" value="2"/>
</dbReference>
<keyword evidence="1" id="KW-0328">Glycosyltransferase</keyword>
<gene>
    <name evidence="5" type="ORF">HNR40_001894</name>
</gene>
<feature type="domain" description="Glycosyltransferase subfamily 4-like N-terminal" evidence="4">
    <location>
        <begin position="23"/>
        <end position="129"/>
    </location>
</feature>
<evidence type="ECO:0000313" key="6">
    <source>
        <dbReference type="Proteomes" id="UP000568380"/>
    </source>
</evidence>
<dbReference type="GO" id="GO:0016757">
    <property type="term" value="F:glycosyltransferase activity"/>
    <property type="evidence" value="ECO:0007669"/>
    <property type="project" value="UniProtKB-KW"/>
</dbReference>
<dbReference type="Pfam" id="PF00534">
    <property type="entry name" value="Glycos_transf_1"/>
    <property type="match status" value="1"/>
</dbReference>
<dbReference type="Pfam" id="PF13439">
    <property type="entry name" value="Glyco_transf_4"/>
    <property type="match status" value="1"/>
</dbReference>
<evidence type="ECO:0000256" key="1">
    <source>
        <dbReference type="ARBA" id="ARBA00022676"/>
    </source>
</evidence>
<sequence>MRVALLGPIAWRTPPLHYGPWEQVTSLLAEGLVGRGVEVTLFATLDSVTTASLDGVSPHGYADDPSLDGRVWEAMHVAHAFSRSGEFDLVHSHLDWLPLAFADHCRAPLLTTVHGFSGAAILPAYTRARSQYVSISDADRAPELDYVATVHHGIDLGAFPFDPEGGQRLISFGRVHPDKGTHSAIEIARRAGMPLDICGIVQDERYFEEEIAPKVDGERVAFHGSVGPHERGEILGRSAALLHPIAFDEPFGLSVVEAMACGTPVVAYRRGSMAEVVDPGVTGFLVDSLDEAVAAVARVGSIDRAGCRAQARRRFGVEQMVDGYLRVYGEILGSK</sequence>
<dbReference type="InterPro" id="IPR028098">
    <property type="entry name" value="Glyco_trans_4-like_N"/>
</dbReference>
<dbReference type="PANTHER" id="PTHR12526:SF595">
    <property type="entry name" value="BLL5217 PROTEIN"/>
    <property type="match status" value="1"/>
</dbReference>